<gene>
    <name evidence="2" type="ORF">IAA66_05910</name>
</gene>
<reference evidence="2" key="2">
    <citation type="journal article" date="2021" name="PeerJ">
        <title>Extensive microbial diversity within the chicken gut microbiome revealed by metagenomics and culture.</title>
        <authorList>
            <person name="Gilroy R."/>
            <person name="Ravi A."/>
            <person name="Getino M."/>
            <person name="Pursley I."/>
            <person name="Horton D.L."/>
            <person name="Alikhan N.F."/>
            <person name="Baker D."/>
            <person name="Gharbi K."/>
            <person name="Hall N."/>
            <person name="Watson M."/>
            <person name="Adriaenssens E.M."/>
            <person name="Foster-Nyarko E."/>
            <person name="Jarju S."/>
            <person name="Secka A."/>
            <person name="Antonio M."/>
            <person name="Oren A."/>
            <person name="Chaudhuri R.R."/>
            <person name="La Ragione R."/>
            <person name="Hildebrand F."/>
            <person name="Pallen M.J."/>
        </authorList>
    </citation>
    <scope>NUCLEOTIDE SEQUENCE</scope>
    <source>
        <strain evidence="2">ChiHile30-977</strain>
    </source>
</reference>
<dbReference type="InterPro" id="IPR000182">
    <property type="entry name" value="GNAT_dom"/>
</dbReference>
<dbReference type="AlphaFoldDB" id="A0A9D0YW06"/>
<dbReference type="EMBL" id="DVFI01000089">
    <property type="protein sequence ID" value="HIQ63107.1"/>
    <property type="molecule type" value="Genomic_DNA"/>
</dbReference>
<dbReference type="CDD" id="cd04301">
    <property type="entry name" value="NAT_SF"/>
    <property type="match status" value="1"/>
</dbReference>
<proteinExistence type="predicted"/>
<dbReference type="SUPFAM" id="SSF55729">
    <property type="entry name" value="Acyl-CoA N-acyltransferases (Nat)"/>
    <property type="match status" value="1"/>
</dbReference>
<sequence>MSALLRPLTRPALHAFRQRYVPDALEPPYPYDAAAVDAEFDAAREAGHVGFAVFLDGEVVGVLTLRGIDRQKGRCTLGILLADERCRGRGLGRAACEQALAYAFDTLGMRAVYAETLGGNARMRRVLERLGFVCYLRMEEAVAIGTGREDLLCFRRLRPSAPDARPEPCPLP</sequence>
<accession>A0A9D0YW06</accession>
<reference evidence="2" key="1">
    <citation type="submission" date="2020-10" db="EMBL/GenBank/DDBJ databases">
        <authorList>
            <person name="Gilroy R."/>
        </authorList>
    </citation>
    <scope>NUCLEOTIDE SEQUENCE</scope>
    <source>
        <strain evidence="2">ChiHile30-977</strain>
    </source>
</reference>
<organism evidence="2 3">
    <name type="scientific">Candidatus Avichristensenella intestinipullorum</name>
    <dbReference type="NCBI Taxonomy" id="2840693"/>
    <lineage>
        <taxon>Bacteria</taxon>
        <taxon>Bacillati</taxon>
        <taxon>Bacillota</taxon>
        <taxon>Clostridia</taxon>
        <taxon>Candidatus Avichristensenella</taxon>
    </lineage>
</organism>
<feature type="domain" description="N-acetyltransferase" evidence="1">
    <location>
        <begin position="3"/>
        <end position="158"/>
    </location>
</feature>
<dbReference type="Gene3D" id="3.40.630.30">
    <property type="match status" value="1"/>
</dbReference>
<evidence type="ECO:0000313" key="3">
    <source>
        <dbReference type="Proteomes" id="UP000886819"/>
    </source>
</evidence>
<dbReference type="InterPro" id="IPR016181">
    <property type="entry name" value="Acyl_CoA_acyltransferase"/>
</dbReference>
<dbReference type="Pfam" id="PF13302">
    <property type="entry name" value="Acetyltransf_3"/>
    <property type="match status" value="1"/>
</dbReference>
<dbReference type="PROSITE" id="PS51186">
    <property type="entry name" value="GNAT"/>
    <property type="match status" value="1"/>
</dbReference>
<name>A0A9D0YW06_9FIRM</name>
<dbReference type="PANTHER" id="PTHR43415:SF3">
    <property type="entry name" value="GNAT-FAMILY ACETYLTRANSFERASE"/>
    <property type="match status" value="1"/>
</dbReference>
<comment type="caution">
    <text evidence="2">The sequence shown here is derived from an EMBL/GenBank/DDBJ whole genome shotgun (WGS) entry which is preliminary data.</text>
</comment>
<dbReference type="PANTHER" id="PTHR43415">
    <property type="entry name" value="SPERMIDINE N(1)-ACETYLTRANSFERASE"/>
    <property type="match status" value="1"/>
</dbReference>
<dbReference type="Proteomes" id="UP000886819">
    <property type="component" value="Unassembled WGS sequence"/>
</dbReference>
<evidence type="ECO:0000259" key="1">
    <source>
        <dbReference type="PROSITE" id="PS51186"/>
    </source>
</evidence>
<dbReference type="GO" id="GO:0016747">
    <property type="term" value="F:acyltransferase activity, transferring groups other than amino-acyl groups"/>
    <property type="evidence" value="ECO:0007669"/>
    <property type="project" value="InterPro"/>
</dbReference>
<protein>
    <submittedName>
        <fullName evidence="2">GNAT family N-acetyltransferase</fullName>
    </submittedName>
</protein>
<evidence type="ECO:0000313" key="2">
    <source>
        <dbReference type="EMBL" id="HIQ63107.1"/>
    </source>
</evidence>